<dbReference type="Pfam" id="PF05498">
    <property type="entry name" value="RALF"/>
    <property type="match status" value="1"/>
</dbReference>
<evidence type="ECO:0000256" key="4">
    <source>
        <dbReference type="ARBA" id="ARBA00022702"/>
    </source>
</evidence>
<accession>A0AAD9XRM7</accession>
<evidence type="ECO:0000256" key="3">
    <source>
        <dbReference type="ARBA" id="ARBA00022525"/>
    </source>
</evidence>
<keyword evidence="4" id="KW-0372">Hormone</keyword>
<dbReference type="EMBL" id="JANJYI010000001">
    <property type="protein sequence ID" value="KAK2664305.1"/>
    <property type="molecule type" value="Genomic_DNA"/>
</dbReference>
<evidence type="ECO:0000313" key="9">
    <source>
        <dbReference type="Proteomes" id="UP001280121"/>
    </source>
</evidence>
<dbReference type="InterPro" id="IPR008801">
    <property type="entry name" value="RALF"/>
</dbReference>
<dbReference type="GO" id="GO:0005576">
    <property type="term" value="C:extracellular region"/>
    <property type="evidence" value="ECO:0007669"/>
    <property type="project" value="UniProtKB-SubCell"/>
</dbReference>
<dbReference type="GO" id="GO:0040008">
    <property type="term" value="P:regulation of growth"/>
    <property type="evidence" value="ECO:0007669"/>
    <property type="project" value="UniProtKB-ARBA"/>
</dbReference>
<comment type="caution">
    <text evidence="8">The sequence shown here is derived from an EMBL/GenBank/DDBJ whole genome shotgun (WGS) entry which is preliminary data.</text>
</comment>
<feature type="region of interest" description="Disordered" evidence="7">
    <location>
        <begin position="61"/>
        <end position="84"/>
    </location>
</feature>
<evidence type="ECO:0000256" key="1">
    <source>
        <dbReference type="ARBA" id="ARBA00004613"/>
    </source>
</evidence>
<gene>
    <name evidence="8" type="ORF">Ddye_002879</name>
</gene>
<keyword evidence="9" id="KW-1185">Reference proteome</keyword>
<comment type="similarity">
    <text evidence="2">Belongs to the plant rapid alkalinization factor (RALF) family.</text>
</comment>
<keyword evidence="3" id="KW-0964">Secreted</keyword>
<evidence type="ECO:0000256" key="7">
    <source>
        <dbReference type="SAM" id="MobiDB-lite"/>
    </source>
</evidence>
<protein>
    <submittedName>
        <fullName evidence="8">Uncharacterized protein</fullName>
    </submittedName>
</protein>
<evidence type="ECO:0000256" key="2">
    <source>
        <dbReference type="ARBA" id="ARBA00009178"/>
    </source>
</evidence>
<comment type="subcellular location">
    <subcellularLocation>
        <location evidence="1">Secreted</location>
    </subcellularLocation>
</comment>
<keyword evidence="6" id="KW-1015">Disulfide bond</keyword>
<proteinExistence type="inferred from homology"/>
<dbReference type="AlphaFoldDB" id="A0AAD9XRM7"/>
<feature type="compositionally biased region" description="Basic and acidic residues" evidence="7">
    <location>
        <begin position="74"/>
        <end position="84"/>
    </location>
</feature>
<keyword evidence="5" id="KW-0732">Signal</keyword>
<reference evidence="8" key="1">
    <citation type="journal article" date="2023" name="Plant J.">
        <title>Genome sequences and population genomics provide insights into the demographic history, inbreeding, and mutation load of two 'living fossil' tree species of Dipteronia.</title>
        <authorList>
            <person name="Feng Y."/>
            <person name="Comes H.P."/>
            <person name="Chen J."/>
            <person name="Zhu S."/>
            <person name="Lu R."/>
            <person name="Zhang X."/>
            <person name="Li P."/>
            <person name="Qiu J."/>
            <person name="Olsen K.M."/>
            <person name="Qiu Y."/>
        </authorList>
    </citation>
    <scope>NUCLEOTIDE SEQUENCE</scope>
    <source>
        <strain evidence="8">KIB01</strain>
    </source>
</reference>
<sequence>MACTLFVIDTEATSIGYGAIGRDGIPCDPNDRANCKTGPPANNYQRGVRFGYVSEGSAEQGQVAEAAAEQSSVEGKEKVMESPT</sequence>
<feature type="compositionally biased region" description="Low complexity" evidence="7">
    <location>
        <begin position="61"/>
        <end position="73"/>
    </location>
</feature>
<dbReference type="Proteomes" id="UP001280121">
    <property type="component" value="Unassembled WGS sequence"/>
</dbReference>
<evidence type="ECO:0000256" key="5">
    <source>
        <dbReference type="ARBA" id="ARBA00022729"/>
    </source>
</evidence>
<evidence type="ECO:0000313" key="8">
    <source>
        <dbReference type="EMBL" id="KAK2664305.1"/>
    </source>
</evidence>
<dbReference type="GO" id="GO:0005179">
    <property type="term" value="F:hormone activity"/>
    <property type="evidence" value="ECO:0007669"/>
    <property type="project" value="UniProtKB-KW"/>
</dbReference>
<organism evidence="8 9">
    <name type="scientific">Dipteronia dyeriana</name>
    <dbReference type="NCBI Taxonomy" id="168575"/>
    <lineage>
        <taxon>Eukaryota</taxon>
        <taxon>Viridiplantae</taxon>
        <taxon>Streptophyta</taxon>
        <taxon>Embryophyta</taxon>
        <taxon>Tracheophyta</taxon>
        <taxon>Spermatophyta</taxon>
        <taxon>Magnoliopsida</taxon>
        <taxon>eudicotyledons</taxon>
        <taxon>Gunneridae</taxon>
        <taxon>Pentapetalae</taxon>
        <taxon>rosids</taxon>
        <taxon>malvids</taxon>
        <taxon>Sapindales</taxon>
        <taxon>Sapindaceae</taxon>
        <taxon>Hippocastanoideae</taxon>
        <taxon>Acereae</taxon>
        <taxon>Dipteronia</taxon>
    </lineage>
</organism>
<name>A0AAD9XRM7_9ROSI</name>
<evidence type="ECO:0000256" key="6">
    <source>
        <dbReference type="ARBA" id="ARBA00023157"/>
    </source>
</evidence>